<dbReference type="EMBL" id="JAELVF020000001">
    <property type="protein sequence ID" value="MBU7598901.1"/>
    <property type="molecule type" value="Genomic_DNA"/>
</dbReference>
<dbReference type="Gene3D" id="3.30.2310.20">
    <property type="entry name" value="RelE-like"/>
    <property type="match status" value="1"/>
</dbReference>
<evidence type="ECO:0000256" key="1">
    <source>
        <dbReference type="SAM" id="MobiDB-lite"/>
    </source>
</evidence>
<feature type="region of interest" description="Disordered" evidence="1">
    <location>
        <begin position="104"/>
        <end position="123"/>
    </location>
</feature>
<feature type="region of interest" description="Disordered" evidence="1">
    <location>
        <begin position="129"/>
        <end position="155"/>
    </location>
</feature>
<reference evidence="2" key="1">
    <citation type="submission" date="2021-06" db="EMBL/GenBank/DDBJ databases">
        <title>Sequencing of actinobacteria type strains.</title>
        <authorList>
            <person name="Nguyen G.-S."/>
            <person name="Wentzel A."/>
        </authorList>
    </citation>
    <scope>NUCLEOTIDE SEQUENCE</scope>
    <source>
        <strain evidence="2">P38-E01</strain>
    </source>
</reference>
<organism evidence="2 3">
    <name type="scientific">Streptomyces tardus</name>
    <dbReference type="NCBI Taxonomy" id="2780544"/>
    <lineage>
        <taxon>Bacteria</taxon>
        <taxon>Bacillati</taxon>
        <taxon>Actinomycetota</taxon>
        <taxon>Actinomycetes</taxon>
        <taxon>Kitasatosporales</taxon>
        <taxon>Streptomycetaceae</taxon>
        <taxon>Streptomyces</taxon>
    </lineage>
</organism>
<sequence length="155" mass="17690">MRYGLSFDPRVLVDLLQAPDEVRDDALSCLQEIVAGQRFGRSLTGDLDGYRKIPLAQRRWRLIYGQRPAPEQSQRRQEIHVLAVRQRADVYDEVGRRLGMTRRPLPARTHAARSRPPQLATRPPLVIAHPSPHPRHPAPLPSEIPTAGTAYRRHH</sequence>
<proteinExistence type="predicted"/>
<evidence type="ECO:0000313" key="2">
    <source>
        <dbReference type="EMBL" id="MBU7598901.1"/>
    </source>
</evidence>
<accession>A0A949JF81</accession>
<name>A0A949JF81_9ACTN</name>
<dbReference type="AlphaFoldDB" id="A0A949JF81"/>
<evidence type="ECO:0000313" key="3">
    <source>
        <dbReference type="Proteomes" id="UP000694501"/>
    </source>
</evidence>
<keyword evidence="3" id="KW-1185">Reference proteome</keyword>
<dbReference type="RefSeq" id="WP_211041793.1">
    <property type="nucleotide sequence ID" value="NZ_JAELVF020000001.1"/>
</dbReference>
<gene>
    <name evidence="2" type="ORF">JGS22_015075</name>
</gene>
<comment type="caution">
    <text evidence="2">The sequence shown here is derived from an EMBL/GenBank/DDBJ whole genome shotgun (WGS) entry which is preliminary data.</text>
</comment>
<dbReference type="Proteomes" id="UP000694501">
    <property type="component" value="Unassembled WGS sequence"/>
</dbReference>
<protein>
    <submittedName>
        <fullName evidence="2">Uncharacterized protein</fullName>
    </submittedName>
</protein>
<dbReference type="InterPro" id="IPR035093">
    <property type="entry name" value="RelE/ParE_toxin_dom_sf"/>
</dbReference>